<evidence type="ECO:0000313" key="3">
    <source>
        <dbReference type="Proteomes" id="UP000000644"/>
    </source>
</evidence>
<dbReference type="InterPro" id="IPR050026">
    <property type="entry name" value="PHA_gran_PhaM_N"/>
</dbReference>
<dbReference type="AlphaFoldDB" id="A1VJ00"/>
<reference evidence="3" key="1">
    <citation type="journal article" date="2009" name="Environ. Microbiol.">
        <title>The genome of Polaromonas naphthalenivorans strain CJ2, isolated from coal tar-contaminated sediment, reveals physiological and metabolic versatility and evolution through extensive horizontal gene transfer.</title>
        <authorList>
            <person name="Yagi J.M."/>
            <person name="Sims D."/>
            <person name="Brettin T."/>
            <person name="Bruce D."/>
            <person name="Madsen E.L."/>
        </authorList>
    </citation>
    <scope>NUCLEOTIDE SEQUENCE [LARGE SCALE GENOMIC DNA]</scope>
    <source>
        <strain evidence="3">CJ2</strain>
    </source>
</reference>
<feature type="compositionally biased region" description="Low complexity" evidence="1">
    <location>
        <begin position="171"/>
        <end position="189"/>
    </location>
</feature>
<name>A1VJ00_POLNA</name>
<dbReference type="eggNOG" id="ENOG5030V4M">
    <property type="taxonomic scope" value="Bacteria"/>
</dbReference>
<organism evidence="2 3">
    <name type="scientific">Polaromonas naphthalenivorans (strain CJ2)</name>
    <dbReference type="NCBI Taxonomy" id="365044"/>
    <lineage>
        <taxon>Bacteria</taxon>
        <taxon>Pseudomonadati</taxon>
        <taxon>Pseudomonadota</taxon>
        <taxon>Betaproteobacteria</taxon>
        <taxon>Burkholderiales</taxon>
        <taxon>Comamonadaceae</taxon>
        <taxon>Polaromonas</taxon>
    </lineage>
</organism>
<evidence type="ECO:0008006" key="4">
    <source>
        <dbReference type="Google" id="ProtNLM"/>
    </source>
</evidence>
<dbReference type="HOGENOM" id="CLU_072495_0_0_4"/>
<proteinExistence type="predicted"/>
<gene>
    <name evidence="2" type="ordered locus">Pnap_0305</name>
</gene>
<sequence length="329" mass="34275">MPLAPTGPSGAHSTRRHRAKNRQETLSMSHATTPSFPDFGKLVPGFDFLQNLTKQAAGSATQVLPQLPNLGNWIAPTINLEELDKRVQELKAVQFWLDQNAAALKATIQALEVQRMTLATLKGMNFNMGEVANAFKLKVTESMMGGAPKAPEKAKGFAGLEIPPSAFQTSRAQAEAQPEPAAKPAAPRAESGEAPAAAGVADPMQWWGALTQQFQTIAAEALKEVAKTTHLDASKNIATGMAKDAVKTATDMATGLAKGMAQTASKTMTSSWPKPAAAKDAAPVPKKAAAKTGAAKTAAAKPAAKAAVKAKPQAPARKAAGTAARKTTR</sequence>
<feature type="region of interest" description="Disordered" evidence="1">
    <location>
        <begin position="268"/>
        <end position="329"/>
    </location>
</feature>
<feature type="compositionally biased region" description="Polar residues" evidence="1">
    <location>
        <begin position="24"/>
        <end position="33"/>
    </location>
</feature>
<evidence type="ECO:0000256" key="1">
    <source>
        <dbReference type="SAM" id="MobiDB-lite"/>
    </source>
</evidence>
<protein>
    <recommendedName>
        <fullName evidence="4">Alginate regulatory protein AlgP</fullName>
    </recommendedName>
</protein>
<accession>A1VJ00</accession>
<keyword evidence="3" id="KW-1185">Reference proteome</keyword>
<dbReference type="STRING" id="365044.Pnap_0305"/>
<feature type="compositionally biased region" description="Low complexity" evidence="1">
    <location>
        <begin position="273"/>
        <end position="329"/>
    </location>
</feature>
<evidence type="ECO:0000313" key="2">
    <source>
        <dbReference type="EMBL" id="ABM35628.1"/>
    </source>
</evidence>
<dbReference type="KEGG" id="pna:Pnap_0305"/>
<dbReference type="NCBIfam" id="NF043076">
    <property type="entry name" value="PHA_gran_PhaM"/>
    <property type="match status" value="1"/>
</dbReference>
<dbReference type="Proteomes" id="UP000000644">
    <property type="component" value="Chromosome"/>
</dbReference>
<feature type="region of interest" description="Disordered" evidence="1">
    <location>
        <begin position="1"/>
        <end position="33"/>
    </location>
</feature>
<dbReference type="EMBL" id="CP000529">
    <property type="protein sequence ID" value="ABM35628.1"/>
    <property type="molecule type" value="Genomic_DNA"/>
</dbReference>
<feature type="region of interest" description="Disordered" evidence="1">
    <location>
        <begin position="168"/>
        <end position="199"/>
    </location>
</feature>